<dbReference type="AlphaFoldDB" id="A0AB34WZJ4"/>
<dbReference type="Proteomes" id="UP000070572">
    <property type="component" value="Unassembled WGS sequence"/>
</dbReference>
<name>A0AB34WZJ4_9ACTO</name>
<accession>A0AB34WZJ4</accession>
<proteinExistence type="predicted"/>
<comment type="caution">
    <text evidence="1">The sequence shown here is derived from an EMBL/GenBank/DDBJ whole genome shotgun (WGS) entry which is preliminary data.</text>
</comment>
<sequence length="55" mass="6171">MQDFLPAPDGFVYRSITTELDCNQRGLSIIQIRNGASTSHSLRNVKLLGKMARFC</sequence>
<protein>
    <submittedName>
        <fullName evidence="1">Uncharacterized protein</fullName>
    </submittedName>
</protein>
<evidence type="ECO:0000313" key="2">
    <source>
        <dbReference type="Proteomes" id="UP000070572"/>
    </source>
</evidence>
<dbReference type="EMBL" id="LSDN01000014">
    <property type="protein sequence ID" value="KXB80672.1"/>
    <property type="molecule type" value="Genomic_DNA"/>
</dbReference>
<reference evidence="1 2" key="1">
    <citation type="submission" date="2016-01" db="EMBL/GenBank/DDBJ databases">
        <authorList>
            <person name="Mitreva M."/>
            <person name="Pepin K.H."/>
            <person name="Mihindukulasuriya K.A."/>
            <person name="Fulton R."/>
            <person name="Fronick C."/>
            <person name="O'Laughlin M."/>
            <person name="Miner T."/>
            <person name="Herter B."/>
            <person name="Rosa B.A."/>
            <person name="Cordes M."/>
            <person name="Tomlinson C."/>
            <person name="Wollam A."/>
            <person name="Palsikar V.B."/>
            <person name="Mardis E.R."/>
            <person name="Wilson R.K."/>
        </authorList>
    </citation>
    <scope>NUCLEOTIDE SEQUENCE [LARGE SCALE GENOMIC DNA]</scope>
    <source>
        <strain evidence="1 2">DNF00696</strain>
    </source>
</reference>
<organism evidence="1 2">
    <name type="scientific">Varibaculum cambriense</name>
    <dbReference type="NCBI Taxonomy" id="184870"/>
    <lineage>
        <taxon>Bacteria</taxon>
        <taxon>Bacillati</taxon>
        <taxon>Actinomycetota</taxon>
        <taxon>Actinomycetes</taxon>
        <taxon>Actinomycetales</taxon>
        <taxon>Actinomycetaceae</taxon>
        <taxon>Varibaculum</taxon>
    </lineage>
</organism>
<gene>
    <name evidence="1" type="ORF">HMPREF1862_00979</name>
</gene>
<evidence type="ECO:0000313" key="1">
    <source>
        <dbReference type="EMBL" id="KXB80672.1"/>
    </source>
</evidence>